<dbReference type="Proteomes" id="UP000051660">
    <property type="component" value="Unassembled WGS sequence"/>
</dbReference>
<accession>A0A0R3MP46</accession>
<reference evidence="1 2" key="1">
    <citation type="submission" date="2014-03" db="EMBL/GenBank/DDBJ databases">
        <title>Bradyrhizobium valentinum sp. nov., isolated from effective nodules of Lupinus mariae-josephae, a lupine endemic of basic-lime soils in Eastern Spain.</title>
        <authorList>
            <person name="Duran D."/>
            <person name="Rey L."/>
            <person name="Navarro A."/>
            <person name="Busquets A."/>
            <person name="Imperial J."/>
            <person name="Ruiz-Argueso T."/>
        </authorList>
    </citation>
    <scope>NUCLEOTIDE SEQUENCE [LARGE SCALE GENOMIC DNA]</scope>
    <source>
        <strain evidence="1 2">CCBAU 23086</strain>
    </source>
</reference>
<evidence type="ECO:0000313" key="1">
    <source>
        <dbReference type="EMBL" id="KRR19717.1"/>
    </source>
</evidence>
<name>A0A0R3MP46_9BRAD</name>
<gene>
    <name evidence="1" type="ORF">CQ14_34620</name>
</gene>
<organism evidence="1 2">
    <name type="scientific">Bradyrhizobium lablabi</name>
    <dbReference type="NCBI Taxonomy" id="722472"/>
    <lineage>
        <taxon>Bacteria</taxon>
        <taxon>Pseudomonadati</taxon>
        <taxon>Pseudomonadota</taxon>
        <taxon>Alphaproteobacteria</taxon>
        <taxon>Hyphomicrobiales</taxon>
        <taxon>Nitrobacteraceae</taxon>
        <taxon>Bradyrhizobium</taxon>
    </lineage>
</organism>
<evidence type="ECO:0000313" key="2">
    <source>
        <dbReference type="Proteomes" id="UP000051660"/>
    </source>
</evidence>
<comment type="caution">
    <text evidence="1">The sequence shown here is derived from an EMBL/GenBank/DDBJ whole genome shotgun (WGS) entry which is preliminary data.</text>
</comment>
<protein>
    <submittedName>
        <fullName evidence="1">Uncharacterized protein</fullName>
    </submittedName>
</protein>
<proteinExistence type="predicted"/>
<sequence>MCGCYPEKVTFSTLLGVEAPNILIKRDGSLRPESPSINQKHVTVLLQRRAKGGFTRAQYSAMAQFARVALRHNPLARIVFEECASPWYLDYLPGYKERWTTVAEAMRLRPTRFAKVLFHKRPLHPAITQRQAKSRRMR</sequence>
<dbReference type="EMBL" id="LLYB01000093">
    <property type="protein sequence ID" value="KRR19717.1"/>
    <property type="molecule type" value="Genomic_DNA"/>
</dbReference>
<dbReference type="AlphaFoldDB" id="A0A0R3MP46"/>